<dbReference type="AlphaFoldDB" id="A0AAV4N809"/>
<gene>
    <name evidence="2" type="ORF">CEXT_405241</name>
</gene>
<protein>
    <submittedName>
        <fullName evidence="2">Uncharacterized protein</fullName>
    </submittedName>
</protein>
<evidence type="ECO:0000313" key="3">
    <source>
        <dbReference type="Proteomes" id="UP001054945"/>
    </source>
</evidence>
<dbReference type="Proteomes" id="UP001054945">
    <property type="component" value="Unassembled WGS sequence"/>
</dbReference>
<organism evidence="2 3">
    <name type="scientific">Caerostris extrusa</name>
    <name type="common">Bark spider</name>
    <name type="synonym">Caerostris bankana</name>
    <dbReference type="NCBI Taxonomy" id="172846"/>
    <lineage>
        <taxon>Eukaryota</taxon>
        <taxon>Metazoa</taxon>
        <taxon>Ecdysozoa</taxon>
        <taxon>Arthropoda</taxon>
        <taxon>Chelicerata</taxon>
        <taxon>Arachnida</taxon>
        <taxon>Araneae</taxon>
        <taxon>Araneomorphae</taxon>
        <taxon>Entelegynae</taxon>
        <taxon>Araneoidea</taxon>
        <taxon>Araneidae</taxon>
        <taxon>Caerostris</taxon>
    </lineage>
</organism>
<evidence type="ECO:0000313" key="2">
    <source>
        <dbReference type="EMBL" id="GIX80494.1"/>
    </source>
</evidence>
<keyword evidence="3" id="KW-1185">Reference proteome</keyword>
<reference evidence="2 3" key="1">
    <citation type="submission" date="2021-06" db="EMBL/GenBank/DDBJ databases">
        <title>Caerostris extrusa draft genome.</title>
        <authorList>
            <person name="Kono N."/>
            <person name="Arakawa K."/>
        </authorList>
    </citation>
    <scope>NUCLEOTIDE SEQUENCE [LARGE SCALE GENOMIC DNA]</scope>
</reference>
<accession>A0AAV4N809</accession>
<comment type="caution">
    <text evidence="2">The sequence shown here is derived from an EMBL/GenBank/DDBJ whole genome shotgun (WGS) entry which is preliminary data.</text>
</comment>
<sequence length="81" mass="9126">MLQRVTQSGLSFKNMHKMPPKASITHTNTAFILRDATLETNAPQIGSRDRRNCFSATNYGKGDRQRDAHIAPWRKAAALEE</sequence>
<feature type="compositionally biased region" description="Polar residues" evidence="1">
    <location>
        <begin position="1"/>
        <end position="11"/>
    </location>
</feature>
<evidence type="ECO:0000256" key="1">
    <source>
        <dbReference type="SAM" id="MobiDB-lite"/>
    </source>
</evidence>
<name>A0AAV4N809_CAEEX</name>
<dbReference type="EMBL" id="BPLR01003037">
    <property type="protein sequence ID" value="GIX80494.1"/>
    <property type="molecule type" value="Genomic_DNA"/>
</dbReference>
<proteinExistence type="predicted"/>
<feature type="region of interest" description="Disordered" evidence="1">
    <location>
        <begin position="1"/>
        <end position="23"/>
    </location>
</feature>